<name>A0ABR9RQL8_9ACTN</name>
<dbReference type="Gene3D" id="2.40.110.10">
    <property type="entry name" value="Butyryl-CoA Dehydrogenase, subunit A, domain 2"/>
    <property type="match status" value="1"/>
</dbReference>
<accession>A0ABR9RQL8</accession>
<keyword evidence="5" id="KW-0560">Oxidoreductase</keyword>
<evidence type="ECO:0000256" key="4">
    <source>
        <dbReference type="ARBA" id="ARBA00022827"/>
    </source>
</evidence>
<dbReference type="InterPro" id="IPR046373">
    <property type="entry name" value="Acyl-CoA_Oxase/DH_mid-dom_sf"/>
</dbReference>
<dbReference type="PANTHER" id="PTHR43884">
    <property type="entry name" value="ACYL-COA DEHYDROGENASE"/>
    <property type="match status" value="1"/>
</dbReference>
<dbReference type="InterPro" id="IPR037069">
    <property type="entry name" value="AcylCoA_DH/ox_N_sf"/>
</dbReference>
<dbReference type="InterPro" id="IPR009075">
    <property type="entry name" value="AcylCo_DH/oxidase_C"/>
</dbReference>
<feature type="domain" description="Acyl-CoA dehydrogenase/oxidase C-terminal" evidence="6">
    <location>
        <begin position="225"/>
        <end position="358"/>
    </location>
</feature>
<keyword evidence="4" id="KW-0274">FAD</keyword>
<evidence type="ECO:0000259" key="6">
    <source>
        <dbReference type="Pfam" id="PF00441"/>
    </source>
</evidence>
<dbReference type="PANTHER" id="PTHR43884:SF20">
    <property type="entry name" value="ACYL-COA DEHYDROGENASE FADE28"/>
    <property type="match status" value="1"/>
</dbReference>
<protein>
    <submittedName>
        <fullName evidence="8">Acyl-CoA dehydrogenase family protein</fullName>
    </submittedName>
</protein>
<proteinExistence type="inferred from homology"/>
<dbReference type="RefSeq" id="WP_193637183.1">
    <property type="nucleotide sequence ID" value="NZ_JADCSA010000003.1"/>
</dbReference>
<dbReference type="InterPro" id="IPR009100">
    <property type="entry name" value="AcylCoA_DH/oxidase_NM_dom_sf"/>
</dbReference>
<comment type="cofactor">
    <cofactor evidence="1">
        <name>FAD</name>
        <dbReference type="ChEBI" id="CHEBI:57692"/>
    </cofactor>
</comment>
<evidence type="ECO:0000259" key="7">
    <source>
        <dbReference type="Pfam" id="PF02771"/>
    </source>
</evidence>
<reference evidence="8 9" key="1">
    <citation type="submission" date="2020-10" db="EMBL/GenBank/DDBJ databases">
        <title>Nocardioides sp. isolated from sludge.</title>
        <authorList>
            <person name="Zhang X."/>
        </authorList>
    </citation>
    <scope>NUCLEOTIDE SEQUENCE [LARGE SCALE GENOMIC DNA]</scope>
    <source>
        <strain evidence="8 9">Y6</strain>
    </source>
</reference>
<evidence type="ECO:0000256" key="2">
    <source>
        <dbReference type="ARBA" id="ARBA00009347"/>
    </source>
</evidence>
<gene>
    <name evidence="8" type="ORF">IEQ44_04270</name>
</gene>
<feature type="domain" description="Acyl-CoA dehydrogenase/oxidase N-terminal" evidence="7">
    <location>
        <begin position="7"/>
        <end position="118"/>
    </location>
</feature>
<dbReference type="CDD" id="cd00567">
    <property type="entry name" value="ACAD"/>
    <property type="match status" value="1"/>
</dbReference>
<dbReference type="Gene3D" id="1.20.140.10">
    <property type="entry name" value="Butyryl-CoA Dehydrogenase, subunit A, domain 3"/>
    <property type="match status" value="1"/>
</dbReference>
<keyword evidence="3" id="KW-0285">Flavoprotein</keyword>
<sequence>MDFTYDDEQVALRQAVAGLLRRRYGDFEERRRVVAQDPGHDPAIWQQLAEMGALGLPFAEEDGGFGAGPVEVGIVAAEIGRVLAPEPYLASVVLAGGVVAGVGTPDQRAELLGPLAEGSRRIALAHAEPGRRWADDAAEVKASFDGQTWTLSGTKEPVPAGDAETLLVTAALPEGGTGVFIVDGDATTRSTSRAYDGTRVSRVVCDATPATPLGEAGRDATAALSQAVDLARIAACHQALGAMEAALEATTGYLRSRKQFGVTLNHFQALNFRAADMYVSLELTRSIVEWATMVAATGDAARTHEAVARAAVQVSRAGRHIGQDAIQLHGGIAMTAEYLVGNLTAHLTALDHLFGDGQHHLTGLMATLQDHEALDPLAAAPQDVA</sequence>
<evidence type="ECO:0000313" key="8">
    <source>
        <dbReference type="EMBL" id="MBE7323863.1"/>
    </source>
</evidence>
<evidence type="ECO:0000256" key="3">
    <source>
        <dbReference type="ARBA" id="ARBA00022630"/>
    </source>
</evidence>
<comment type="similarity">
    <text evidence="2">Belongs to the acyl-CoA dehydrogenase family.</text>
</comment>
<dbReference type="SUPFAM" id="SSF56645">
    <property type="entry name" value="Acyl-CoA dehydrogenase NM domain-like"/>
    <property type="match status" value="1"/>
</dbReference>
<dbReference type="Gene3D" id="1.10.540.10">
    <property type="entry name" value="Acyl-CoA dehydrogenase/oxidase, N-terminal domain"/>
    <property type="match status" value="1"/>
</dbReference>
<evidence type="ECO:0000313" key="9">
    <source>
        <dbReference type="Proteomes" id="UP000756387"/>
    </source>
</evidence>
<evidence type="ECO:0000256" key="1">
    <source>
        <dbReference type="ARBA" id="ARBA00001974"/>
    </source>
</evidence>
<dbReference type="Pfam" id="PF00441">
    <property type="entry name" value="Acyl-CoA_dh_1"/>
    <property type="match status" value="1"/>
</dbReference>
<dbReference type="InterPro" id="IPR013786">
    <property type="entry name" value="AcylCoA_DH/ox_N"/>
</dbReference>
<dbReference type="InterPro" id="IPR036250">
    <property type="entry name" value="AcylCo_DH-like_C"/>
</dbReference>
<dbReference type="Proteomes" id="UP000756387">
    <property type="component" value="Unassembled WGS sequence"/>
</dbReference>
<dbReference type="SUPFAM" id="SSF47203">
    <property type="entry name" value="Acyl-CoA dehydrogenase C-terminal domain-like"/>
    <property type="match status" value="1"/>
</dbReference>
<dbReference type="EMBL" id="JADCSA010000003">
    <property type="protein sequence ID" value="MBE7323863.1"/>
    <property type="molecule type" value="Genomic_DNA"/>
</dbReference>
<organism evidence="8 9">
    <name type="scientific">Nocardioides malaquae</name>
    <dbReference type="NCBI Taxonomy" id="2773426"/>
    <lineage>
        <taxon>Bacteria</taxon>
        <taxon>Bacillati</taxon>
        <taxon>Actinomycetota</taxon>
        <taxon>Actinomycetes</taxon>
        <taxon>Propionibacteriales</taxon>
        <taxon>Nocardioidaceae</taxon>
        <taxon>Nocardioides</taxon>
    </lineage>
</organism>
<comment type="caution">
    <text evidence="8">The sequence shown here is derived from an EMBL/GenBank/DDBJ whole genome shotgun (WGS) entry which is preliminary data.</text>
</comment>
<evidence type="ECO:0000256" key="5">
    <source>
        <dbReference type="ARBA" id="ARBA00023002"/>
    </source>
</evidence>
<dbReference type="Pfam" id="PF02771">
    <property type="entry name" value="Acyl-CoA_dh_N"/>
    <property type="match status" value="1"/>
</dbReference>
<keyword evidence="9" id="KW-1185">Reference proteome</keyword>